<accession>A0A1E1MWS4</accession>
<keyword evidence="1" id="KW-0732">Signal</keyword>
<organism evidence="2 3">
    <name type="scientific">Rhynchosporium secalis</name>
    <name type="common">Barley scald fungus</name>
    <dbReference type="NCBI Taxonomy" id="38038"/>
    <lineage>
        <taxon>Eukaryota</taxon>
        <taxon>Fungi</taxon>
        <taxon>Dikarya</taxon>
        <taxon>Ascomycota</taxon>
        <taxon>Pezizomycotina</taxon>
        <taxon>Leotiomycetes</taxon>
        <taxon>Helotiales</taxon>
        <taxon>Ploettnerulaceae</taxon>
        <taxon>Rhynchosporium</taxon>
    </lineage>
</organism>
<dbReference type="AlphaFoldDB" id="A0A1E1MWS4"/>
<dbReference type="Proteomes" id="UP000177625">
    <property type="component" value="Unassembled WGS sequence"/>
</dbReference>
<feature type="signal peptide" evidence="1">
    <location>
        <begin position="1"/>
        <end position="19"/>
    </location>
</feature>
<keyword evidence="3" id="KW-1185">Reference proteome</keyword>
<name>A0A1E1MWS4_RHYSE</name>
<evidence type="ECO:0000313" key="2">
    <source>
        <dbReference type="EMBL" id="CZT53497.1"/>
    </source>
</evidence>
<evidence type="ECO:0000313" key="3">
    <source>
        <dbReference type="Proteomes" id="UP000177625"/>
    </source>
</evidence>
<evidence type="ECO:0008006" key="4">
    <source>
        <dbReference type="Google" id="ProtNLM"/>
    </source>
</evidence>
<protein>
    <recommendedName>
        <fullName evidence="4">Secreted protein</fullName>
    </recommendedName>
</protein>
<reference evidence="3" key="1">
    <citation type="submission" date="2016-03" db="EMBL/GenBank/DDBJ databases">
        <authorList>
            <person name="Guldener U."/>
        </authorList>
    </citation>
    <scope>NUCLEOTIDE SEQUENCE [LARGE SCALE GENOMIC DNA]</scope>
</reference>
<gene>
    <name evidence="2" type="ORF">RSE6_15098</name>
</gene>
<sequence>MHLDKPVAVLLLLLRLIYALLNAAGGLGTALIPAPLPPTPPPLQLDASDPFPTGPVRAPVPLLAPAAPVPAG</sequence>
<proteinExistence type="predicted"/>
<evidence type="ECO:0000256" key="1">
    <source>
        <dbReference type="SAM" id="SignalP"/>
    </source>
</evidence>
<dbReference type="EMBL" id="FJVC01000835">
    <property type="protein sequence ID" value="CZT53497.1"/>
    <property type="molecule type" value="Genomic_DNA"/>
</dbReference>
<feature type="chain" id="PRO_5009448831" description="Secreted protein" evidence="1">
    <location>
        <begin position="20"/>
        <end position="72"/>
    </location>
</feature>